<dbReference type="SUPFAM" id="SSF54637">
    <property type="entry name" value="Thioesterase/thiol ester dehydrase-isomerase"/>
    <property type="match status" value="1"/>
</dbReference>
<feature type="domain" description="Thioesterase putative" evidence="1">
    <location>
        <begin position="11"/>
        <end position="135"/>
    </location>
</feature>
<dbReference type="Proteomes" id="UP000824755">
    <property type="component" value="Chromosome"/>
</dbReference>
<evidence type="ECO:0000259" key="1">
    <source>
        <dbReference type="Pfam" id="PF09500"/>
    </source>
</evidence>
<dbReference type="RefSeq" id="WP_220379827.1">
    <property type="nucleotide sequence ID" value="NZ_CP080544.1"/>
</dbReference>
<dbReference type="InterPro" id="IPR029069">
    <property type="entry name" value="HotDog_dom_sf"/>
</dbReference>
<evidence type="ECO:0000313" key="2">
    <source>
        <dbReference type="EMBL" id="QYR53008.1"/>
    </source>
</evidence>
<sequence>MTVQIDPRLLANFHAMVPLQHMQARLLDFDGRQLKIAAPIAANLNDKNTAFGGSMTSLMTIAGWLLVSQNLIDGEIFPDVYVTESNAHFSRTVTSDMTATVWLASNSFESLALQLRRRGKVRVCTEAKIEGTDGITGAVMSAVYAAIIK</sequence>
<keyword evidence="3" id="KW-1185">Reference proteome</keyword>
<reference evidence="2 3" key="1">
    <citation type="submission" date="2021-08" db="EMBL/GenBank/DDBJ databases">
        <title>Lysobacter sp. strain CJ11 Genome sequencing and assembly.</title>
        <authorList>
            <person name="Kim I."/>
        </authorList>
    </citation>
    <scope>NUCLEOTIDE SEQUENCE [LARGE SCALE GENOMIC DNA]</scope>
    <source>
        <strain evidence="2 3">CJ11</strain>
    </source>
</reference>
<dbReference type="InterPro" id="IPR012660">
    <property type="entry name" value="YiiD_C"/>
</dbReference>
<protein>
    <submittedName>
        <fullName evidence="2">Thioesterase domain-containing protein</fullName>
    </submittedName>
</protein>
<accession>A0ABX8WNJ5</accession>
<proteinExistence type="predicted"/>
<dbReference type="Pfam" id="PF09500">
    <property type="entry name" value="YiiD_C"/>
    <property type="match status" value="1"/>
</dbReference>
<organism evidence="2 3">
    <name type="scientific">Lysobacter soyae</name>
    <dbReference type="NCBI Taxonomy" id="2764185"/>
    <lineage>
        <taxon>Bacteria</taxon>
        <taxon>Pseudomonadati</taxon>
        <taxon>Pseudomonadota</taxon>
        <taxon>Gammaproteobacteria</taxon>
        <taxon>Lysobacterales</taxon>
        <taxon>Lysobacteraceae</taxon>
        <taxon>Lysobacter</taxon>
    </lineage>
</organism>
<evidence type="ECO:0000313" key="3">
    <source>
        <dbReference type="Proteomes" id="UP000824755"/>
    </source>
</evidence>
<name>A0ABX8WNJ5_9GAMM</name>
<dbReference type="EMBL" id="CP080544">
    <property type="protein sequence ID" value="QYR53008.1"/>
    <property type="molecule type" value="Genomic_DNA"/>
</dbReference>
<gene>
    <name evidence="2" type="ORF">H8L67_00325</name>
</gene>
<dbReference type="Gene3D" id="3.10.129.10">
    <property type="entry name" value="Hotdog Thioesterase"/>
    <property type="match status" value="1"/>
</dbReference>